<keyword evidence="3" id="KW-1133">Transmembrane helix</keyword>
<evidence type="ECO:0000313" key="8">
    <source>
        <dbReference type="Proteomes" id="UP000292307"/>
    </source>
</evidence>
<evidence type="ECO:0000256" key="4">
    <source>
        <dbReference type="ARBA" id="ARBA00023136"/>
    </source>
</evidence>
<dbReference type="InterPro" id="IPR006597">
    <property type="entry name" value="Sel1-like"/>
</dbReference>
<comment type="subcellular location">
    <subcellularLocation>
        <location evidence="1">Membrane</location>
        <topology evidence="1">Single-pass membrane protein</topology>
    </subcellularLocation>
</comment>
<dbReference type="PANTHER" id="PTHR11102">
    <property type="entry name" value="SEL-1-LIKE PROTEIN"/>
    <property type="match status" value="1"/>
</dbReference>
<sequence>MHGESMHPTRLARTSLSSSLLLVTAALCATSALAATTPAVVDFRTCAKPEWPKEALRKEQQGKVTLAYRIDESGAVTDSKIVQSSGFPMLDMAARDGIVKCRFTPSTRDGKPQAAWMKMQYVWTLQRTPADPAVVAQRFEADREAAEGGDAAAALRVAQRYLTATDGSRDPEKGTWWLRKAADGGNAEAMELLAGLLFQGTSMAQDKEDAVRWLEQAAEQGRANAQAILGVLLLSGNGVTLDEGAGEEWLVKAAQQEHPQAQAQLAALRMRRGSVDADSIAMLERAAGRNDPLAHVVLARCYRQGTGVGQDQAKAFALYARAAASGNAEARRALADLYDKGIGLPEDRLAAATVLGRSGAAKAGREASRAAAGQ</sequence>
<dbReference type="Gene3D" id="3.30.1150.10">
    <property type="match status" value="1"/>
</dbReference>
<dbReference type="InterPro" id="IPR006260">
    <property type="entry name" value="TonB/TolA_C"/>
</dbReference>
<protein>
    <submittedName>
        <fullName evidence="7">TonB family protein</fullName>
    </submittedName>
</protein>
<organism evidence="7 8">
    <name type="scientific">Pseudoduganella albidiflava</name>
    <dbReference type="NCBI Taxonomy" id="321983"/>
    <lineage>
        <taxon>Bacteria</taxon>
        <taxon>Pseudomonadati</taxon>
        <taxon>Pseudomonadota</taxon>
        <taxon>Betaproteobacteria</taxon>
        <taxon>Burkholderiales</taxon>
        <taxon>Oxalobacteraceae</taxon>
        <taxon>Telluria group</taxon>
        <taxon>Pseudoduganella</taxon>
    </lineage>
</organism>
<keyword evidence="5" id="KW-0732">Signal</keyword>
<feature type="signal peptide" evidence="5">
    <location>
        <begin position="1"/>
        <end position="34"/>
    </location>
</feature>
<evidence type="ECO:0000259" key="6">
    <source>
        <dbReference type="PROSITE" id="PS52015"/>
    </source>
</evidence>
<dbReference type="SUPFAM" id="SSF74653">
    <property type="entry name" value="TolA/TonB C-terminal domain"/>
    <property type="match status" value="1"/>
</dbReference>
<dbReference type="InterPro" id="IPR011990">
    <property type="entry name" value="TPR-like_helical_dom_sf"/>
</dbReference>
<dbReference type="InterPro" id="IPR037682">
    <property type="entry name" value="TonB_C"/>
</dbReference>
<evidence type="ECO:0000313" key="7">
    <source>
        <dbReference type="EMBL" id="QBI03940.1"/>
    </source>
</evidence>
<dbReference type="InterPro" id="IPR050767">
    <property type="entry name" value="Sel1_AlgK"/>
</dbReference>
<keyword evidence="8" id="KW-1185">Reference proteome</keyword>
<dbReference type="Pfam" id="PF03544">
    <property type="entry name" value="TonB_C"/>
    <property type="match status" value="1"/>
</dbReference>
<feature type="domain" description="TonB C-terminal" evidence="6">
    <location>
        <begin position="36"/>
        <end position="132"/>
    </location>
</feature>
<dbReference type="PROSITE" id="PS52015">
    <property type="entry name" value="TONB_CTD"/>
    <property type="match status" value="1"/>
</dbReference>
<evidence type="ECO:0000256" key="3">
    <source>
        <dbReference type="ARBA" id="ARBA00022989"/>
    </source>
</evidence>
<dbReference type="Gene3D" id="1.25.40.10">
    <property type="entry name" value="Tetratricopeptide repeat domain"/>
    <property type="match status" value="1"/>
</dbReference>
<accession>A0ABX5RZ39</accession>
<proteinExistence type="predicted"/>
<dbReference type="NCBIfam" id="TIGR01352">
    <property type="entry name" value="tonB_Cterm"/>
    <property type="match status" value="1"/>
</dbReference>
<gene>
    <name evidence="7" type="ORF">EYF70_26345</name>
</gene>
<dbReference type="EMBL" id="CP036401">
    <property type="protein sequence ID" value="QBI03940.1"/>
    <property type="molecule type" value="Genomic_DNA"/>
</dbReference>
<keyword evidence="4" id="KW-0472">Membrane</keyword>
<feature type="chain" id="PRO_5045933505" evidence="5">
    <location>
        <begin position="35"/>
        <end position="374"/>
    </location>
</feature>
<evidence type="ECO:0000256" key="1">
    <source>
        <dbReference type="ARBA" id="ARBA00004167"/>
    </source>
</evidence>
<evidence type="ECO:0000256" key="5">
    <source>
        <dbReference type="SAM" id="SignalP"/>
    </source>
</evidence>
<dbReference type="SMART" id="SM00671">
    <property type="entry name" value="SEL1"/>
    <property type="match status" value="5"/>
</dbReference>
<dbReference type="SUPFAM" id="SSF81901">
    <property type="entry name" value="HCP-like"/>
    <property type="match status" value="2"/>
</dbReference>
<dbReference type="PANTHER" id="PTHR11102:SF160">
    <property type="entry name" value="ERAD-ASSOCIATED E3 UBIQUITIN-PROTEIN LIGASE COMPONENT HRD3"/>
    <property type="match status" value="1"/>
</dbReference>
<keyword evidence="2" id="KW-0812">Transmembrane</keyword>
<dbReference type="Proteomes" id="UP000292307">
    <property type="component" value="Chromosome"/>
</dbReference>
<dbReference type="Pfam" id="PF08238">
    <property type="entry name" value="Sel1"/>
    <property type="match status" value="5"/>
</dbReference>
<reference evidence="7 8" key="1">
    <citation type="submission" date="2019-02" db="EMBL/GenBank/DDBJ databases">
        <title>Draft Genome Sequences of Six Type Strains of the Genus Massilia.</title>
        <authorList>
            <person name="Miess H."/>
            <person name="Frediansyhah A."/>
            <person name="Gross H."/>
        </authorList>
    </citation>
    <scope>NUCLEOTIDE SEQUENCE [LARGE SCALE GENOMIC DNA]</scope>
    <source>
        <strain evidence="7 8">DSM 17472</strain>
    </source>
</reference>
<name>A0ABX5RZ39_9BURK</name>
<evidence type="ECO:0000256" key="2">
    <source>
        <dbReference type="ARBA" id="ARBA00022692"/>
    </source>
</evidence>